<evidence type="ECO:0000313" key="2">
    <source>
        <dbReference type="EMBL" id="AKH47501.1"/>
    </source>
</evidence>
<feature type="domain" description="TET-Associated Glycosyltransferase" evidence="1">
    <location>
        <begin position="5"/>
        <end position="205"/>
    </location>
</feature>
<dbReference type="Pfam" id="PF20691">
    <property type="entry name" value="TAGT"/>
    <property type="match status" value="1"/>
</dbReference>
<organism evidence="2">
    <name type="scientific">uncultured marine virus</name>
    <dbReference type="NCBI Taxonomy" id="186617"/>
    <lineage>
        <taxon>Viruses</taxon>
        <taxon>environmental samples</taxon>
    </lineage>
</organism>
<accession>A0A0F7L8Z1</accession>
<sequence length="289" mass="34308">MNPEYPIYVISKGRAESRLTIKALEKMNVPFKVAIEPQEFEAYNKYIEYSKLLVLPFSNLGQGSIPVRNFCWEHSIKNGFKRHWILDDNILEFTRFNHNLKIRVDSGTIFRIAEIFTDRYKNIGFSGFNYRTFAMQRDGFRINPYYLNTRVYSCTLINNELPFRWRGLYNEDTDICLRMLKEGWCTVLFNAFLANKLATLTMKGGNTEEVYGDSDNRLKFAESLKNQHPEHVEIVWRYNRWHHEVNYDFKQKLIRVDGYDNNVNKGINEFGMKIINLNTFEKSKERGQI</sequence>
<reference evidence="2" key="1">
    <citation type="journal article" date="2015" name="Front. Microbiol.">
        <title>Combining genomic sequencing methods to explore viral diversity and reveal potential virus-host interactions.</title>
        <authorList>
            <person name="Chow C.E."/>
            <person name="Winget D.M."/>
            <person name="White R.A.III."/>
            <person name="Hallam S.J."/>
            <person name="Suttle C.A."/>
        </authorList>
    </citation>
    <scope>NUCLEOTIDE SEQUENCE</scope>
    <source>
        <strain evidence="2">H4084948</strain>
    </source>
</reference>
<reference evidence="2" key="2">
    <citation type="submission" date="2015-03" db="EMBL/GenBank/DDBJ databases">
        <authorList>
            <person name="Chow C.-E.T."/>
            <person name="Winget D.M."/>
            <person name="White R.A.III."/>
            <person name="Hallam S.J."/>
            <person name="Suttle C.A."/>
        </authorList>
    </citation>
    <scope>NUCLEOTIDE SEQUENCE</scope>
    <source>
        <strain evidence="2">H4084948</strain>
    </source>
</reference>
<protein>
    <recommendedName>
        <fullName evidence="1">TET-Associated Glycosyltransferase domain-containing protein</fullName>
    </recommendedName>
</protein>
<dbReference type="InterPro" id="IPR049100">
    <property type="entry name" value="TAGT"/>
</dbReference>
<evidence type="ECO:0000259" key="1">
    <source>
        <dbReference type="Pfam" id="PF20691"/>
    </source>
</evidence>
<name>A0A0F7L8Z1_9VIRU</name>
<proteinExistence type="predicted"/>
<dbReference type="EMBL" id="KR029595">
    <property type="protein sequence ID" value="AKH47501.1"/>
    <property type="molecule type" value="Genomic_DNA"/>
</dbReference>